<dbReference type="RefSeq" id="WP_123512220.1">
    <property type="nucleotide sequence ID" value="NZ_MOBQ01000024.1"/>
</dbReference>
<name>A0A423JZ32_9PSED</name>
<comment type="caution">
    <text evidence="1">The sequence shown here is derived from an EMBL/GenBank/DDBJ whole genome shotgun (WGS) entry which is preliminary data.</text>
</comment>
<dbReference type="Proteomes" id="UP000285349">
    <property type="component" value="Unassembled WGS sequence"/>
</dbReference>
<evidence type="ECO:0000313" key="2">
    <source>
        <dbReference type="Proteomes" id="UP000285349"/>
    </source>
</evidence>
<accession>A0A423JZ32</accession>
<sequence length="155" mass="17205">MSAHAIFIPKTNSIQAPANKFNWTLGSKTTYAQNSFFYRSLFEPTGEASWVFSGSTGSGDEENFFSFLLMVPYLGDDRLERTYKLGDGQGLFFSHTHSIPAPPGFTGFQTVDPDDAELAIVMDPVEGTVTGDFNAKFKTYRLSPIGTFKMTRDDQ</sequence>
<gene>
    <name evidence="1" type="ORF">BK666_19410</name>
</gene>
<dbReference type="EMBL" id="MOBQ01000024">
    <property type="protein sequence ID" value="RON43264.1"/>
    <property type="molecule type" value="Genomic_DNA"/>
</dbReference>
<dbReference type="AlphaFoldDB" id="A0A423JZ32"/>
<evidence type="ECO:0000313" key="1">
    <source>
        <dbReference type="EMBL" id="RON43264.1"/>
    </source>
</evidence>
<dbReference type="OrthoDB" id="6973673at2"/>
<proteinExistence type="predicted"/>
<reference evidence="1 2" key="1">
    <citation type="submission" date="2016-10" db="EMBL/GenBank/DDBJ databases">
        <title>Comparative genome analysis of multiple Pseudomonas spp. focuses on biocontrol and plant growth promoting traits.</title>
        <authorList>
            <person name="Tao X.-Y."/>
            <person name="Taylor C.G."/>
        </authorList>
    </citation>
    <scope>NUCLEOTIDE SEQUENCE [LARGE SCALE GENOMIC DNA]</scope>
    <source>
        <strain evidence="1 2">37A10</strain>
    </source>
</reference>
<organism evidence="1 2">
    <name type="scientific">Pseudomonas frederiksbergensis</name>
    <dbReference type="NCBI Taxonomy" id="104087"/>
    <lineage>
        <taxon>Bacteria</taxon>
        <taxon>Pseudomonadati</taxon>
        <taxon>Pseudomonadota</taxon>
        <taxon>Gammaproteobacteria</taxon>
        <taxon>Pseudomonadales</taxon>
        <taxon>Pseudomonadaceae</taxon>
        <taxon>Pseudomonas</taxon>
    </lineage>
</organism>
<protein>
    <submittedName>
        <fullName evidence="1">Uncharacterized protein</fullName>
    </submittedName>
</protein>